<organism evidence="1 2">
    <name type="scientific">gamma proteobacterium HTCC2207</name>
    <dbReference type="NCBI Taxonomy" id="314287"/>
    <lineage>
        <taxon>Bacteria</taxon>
        <taxon>Pseudomonadati</taxon>
        <taxon>Pseudomonadota</taxon>
        <taxon>Gammaproteobacteria</taxon>
        <taxon>Cellvibrionales</taxon>
        <taxon>Porticoccaceae</taxon>
        <taxon>SAR92 clade</taxon>
    </lineage>
</organism>
<dbReference type="InterPro" id="IPR019587">
    <property type="entry name" value="Polyketide_cyclase/dehydratase"/>
</dbReference>
<dbReference type="EMBL" id="AAPI01000018">
    <property type="protein sequence ID" value="EAS45883.1"/>
    <property type="molecule type" value="Genomic_DNA"/>
</dbReference>
<dbReference type="CDD" id="cd07821">
    <property type="entry name" value="PYR_PYL_RCAR_like"/>
    <property type="match status" value="1"/>
</dbReference>
<accession>Q1YNT3</accession>
<name>Q1YNT3_9GAMM</name>
<dbReference type="Pfam" id="PF10604">
    <property type="entry name" value="Polyketide_cyc2"/>
    <property type="match status" value="1"/>
</dbReference>
<evidence type="ECO:0000313" key="2">
    <source>
        <dbReference type="Proteomes" id="UP000005555"/>
    </source>
</evidence>
<dbReference type="Gene3D" id="3.30.530.20">
    <property type="match status" value="1"/>
</dbReference>
<dbReference type="STRING" id="314287.GB2207_04327"/>
<comment type="caution">
    <text evidence="1">The sequence shown here is derived from an EMBL/GenBank/DDBJ whole genome shotgun (WGS) entry which is preliminary data.</text>
</comment>
<dbReference type="eggNOG" id="ENOG50346VU">
    <property type="taxonomic scope" value="Bacteria"/>
</dbReference>
<keyword evidence="2" id="KW-1185">Reference proteome</keyword>
<dbReference type="SUPFAM" id="SSF55961">
    <property type="entry name" value="Bet v1-like"/>
    <property type="match status" value="1"/>
</dbReference>
<dbReference type="AlphaFoldDB" id="Q1YNT3"/>
<dbReference type="Proteomes" id="UP000005555">
    <property type="component" value="Unassembled WGS sequence"/>
</dbReference>
<evidence type="ECO:0000313" key="1">
    <source>
        <dbReference type="EMBL" id="EAS45883.1"/>
    </source>
</evidence>
<gene>
    <name evidence="1" type="ORF">GB2207_04327</name>
</gene>
<proteinExistence type="predicted"/>
<dbReference type="HOGENOM" id="CLU_1701705_0_0_6"/>
<sequence>MVSLKYRKKERLPHLAFCWAVIIKIINSEISKMIRLHSHHDIGAPRETIWQLLMDFGNIEAWWPANTPIDIDRVELDGSGVGMTRHIYNVGFDAPVSERLDALDLENYIVQLSIVGERPAGLLHYQAKGQLTVLDNGGCRLTYDSEFIAEEGREEEAKAFLLGAYELMYLGFDGVDA</sequence>
<protein>
    <submittedName>
        <fullName evidence="1">Uncharacterized protein</fullName>
    </submittedName>
</protein>
<reference evidence="1 2" key="1">
    <citation type="submission" date="2006-03" db="EMBL/GenBank/DDBJ databases">
        <authorList>
            <person name="Giovannoni S.J."/>
            <person name="Cho J.-C."/>
            <person name="Ferriera S."/>
            <person name="Johnson J."/>
            <person name="Kravitz S."/>
            <person name="Halpern A."/>
            <person name="Remington K."/>
            <person name="Beeson K."/>
            <person name="Tran B."/>
            <person name="Rogers Y.-H."/>
            <person name="Friedman R."/>
            <person name="Venter J.C."/>
        </authorList>
    </citation>
    <scope>NUCLEOTIDE SEQUENCE [LARGE SCALE GENOMIC DNA]</scope>
    <source>
        <strain evidence="1 2">HTCC2207</strain>
    </source>
</reference>
<dbReference type="InterPro" id="IPR023393">
    <property type="entry name" value="START-like_dom_sf"/>
</dbReference>